<dbReference type="Proteomes" id="UP000887575">
    <property type="component" value="Unassembled WGS sequence"/>
</dbReference>
<accession>A0AAF3ERM6</accession>
<reference evidence="2" key="1">
    <citation type="submission" date="2024-02" db="UniProtKB">
        <authorList>
            <consortium name="WormBaseParasite"/>
        </authorList>
    </citation>
    <scope>IDENTIFICATION</scope>
</reference>
<evidence type="ECO:0000313" key="1">
    <source>
        <dbReference type="Proteomes" id="UP000887575"/>
    </source>
</evidence>
<organism evidence="1 2">
    <name type="scientific">Mesorhabditis belari</name>
    <dbReference type="NCBI Taxonomy" id="2138241"/>
    <lineage>
        <taxon>Eukaryota</taxon>
        <taxon>Metazoa</taxon>
        <taxon>Ecdysozoa</taxon>
        <taxon>Nematoda</taxon>
        <taxon>Chromadorea</taxon>
        <taxon>Rhabditida</taxon>
        <taxon>Rhabditina</taxon>
        <taxon>Rhabditomorpha</taxon>
        <taxon>Rhabditoidea</taxon>
        <taxon>Rhabditidae</taxon>
        <taxon>Mesorhabditinae</taxon>
        <taxon>Mesorhabditis</taxon>
    </lineage>
</organism>
<name>A0AAF3ERM6_9BILA</name>
<sequence>MALLGLHQASPHMMPPDMRSLTMIQAATQVSNPAPTTDLGDEECIEATSTHAPWRCTCALSRLGNLDTHHLKEDIAVAHLRSNTGACNVLSKSSPAKR</sequence>
<keyword evidence="1" id="KW-1185">Reference proteome</keyword>
<dbReference type="WBParaSite" id="MBELARI_LOCUS16780">
    <property type="protein sequence ID" value="MBELARI_LOCUS16780"/>
    <property type="gene ID" value="MBELARI_LOCUS16780"/>
</dbReference>
<protein>
    <submittedName>
        <fullName evidence="2">Uncharacterized protein</fullName>
    </submittedName>
</protein>
<dbReference type="AlphaFoldDB" id="A0AAF3ERM6"/>
<proteinExistence type="predicted"/>
<evidence type="ECO:0000313" key="2">
    <source>
        <dbReference type="WBParaSite" id="MBELARI_LOCUS16780"/>
    </source>
</evidence>